<evidence type="ECO:0000313" key="2">
    <source>
        <dbReference type="WBParaSite" id="nRc.2.0.1.t31616-RA"/>
    </source>
</evidence>
<dbReference type="WBParaSite" id="nRc.2.0.1.t31616-RA">
    <property type="protein sequence ID" value="nRc.2.0.1.t31616-RA"/>
    <property type="gene ID" value="nRc.2.0.1.g31616"/>
</dbReference>
<sequence length="66" mass="7706">MVRLARAQMKSAHMTTNPLYMYKDRPKNLSGEGFFAQKKQGAQAPKMTRKPAYTADFFQWDWTNCD</sequence>
<accession>A0A915JYR6</accession>
<keyword evidence="1" id="KW-1185">Reference proteome</keyword>
<organism evidence="1 2">
    <name type="scientific">Romanomermis culicivorax</name>
    <name type="common">Nematode worm</name>
    <dbReference type="NCBI Taxonomy" id="13658"/>
    <lineage>
        <taxon>Eukaryota</taxon>
        <taxon>Metazoa</taxon>
        <taxon>Ecdysozoa</taxon>
        <taxon>Nematoda</taxon>
        <taxon>Enoplea</taxon>
        <taxon>Dorylaimia</taxon>
        <taxon>Mermithida</taxon>
        <taxon>Mermithoidea</taxon>
        <taxon>Mermithidae</taxon>
        <taxon>Romanomermis</taxon>
    </lineage>
</organism>
<proteinExistence type="predicted"/>
<evidence type="ECO:0000313" key="1">
    <source>
        <dbReference type="Proteomes" id="UP000887565"/>
    </source>
</evidence>
<name>A0A915JYR6_ROMCU</name>
<reference evidence="2" key="1">
    <citation type="submission" date="2022-11" db="UniProtKB">
        <authorList>
            <consortium name="WormBaseParasite"/>
        </authorList>
    </citation>
    <scope>IDENTIFICATION</scope>
</reference>
<protein>
    <submittedName>
        <fullName evidence="2">Uncharacterized protein</fullName>
    </submittedName>
</protein>
<dbReference type="AlphaFoldDB" id="A0A915JYR6"/>
<dbReference type="Proteomes" id="UP000887565">
    <property type="component" value="Unplaced"/>
</dbReference>